<keyword evidence="2" id="KW-1185">Reference proteome</keyword>
<gene>
    <name evidence="1" type="ordered locus">Hneap_0085</name>
</gene>
<dbReference type="AlphaFoldDB" id="D0KWF3"/>
<dbReference type="OrthoDB" id="1439039at2"/>
<evidence type="ECO:0000313" key="2">
    <source>
        <dbReference type="Proteomes" id="UP000009102"/>
    </source>
</evidence>
<name>D0KWF3_HALNC</name>
<dbReference type="RefSeq" id="WP_012822987.1">
    <property type="nucleotide sequence ID" value="NC_013422.1"/>
</dbReference>
<dbReference type="EMBL" id="CP001801">
    <property type="protein sequence ID" value="ACX94950.1"/>
    <property type="molecule type" value="Genomic_DNA"/>
</dbReference>
<proteinExistence type="predicted"/>
<dbReference type="KEGG" id="hna:Hneap_0085"/>
<evidence type="ECO:0000313" key="1">
    <source>
        <dbReference type="EMBL" id="ACX94950.1"/>
    </source>
</evidence>
<reference evidence="1 2" key="1">
    <citation type="submission" date="2009-10" db="EMBL/GenBank/DDBJ databases">
        <title>Complete sequence of Halothiobacillus neapolitanus c2.</title>
        <authorList>
            <consortium name="US DOE Joint Genome Institute"/>
            <person name="Lucas S."/>
            <person name="Copeland A."/>
            <person name="Lapidus A."/>
            <person name="Glavina del Rio T."/>
            <person name="Tice H."/>
            <person name="Bruce D."/>
            <person name="Goodwin L."/>
            <person name="Pitluck S."/>
            <person name="Davenport K."/>
            <person name="Brettin T."/>
            <person name="Detter J.C."/>
            <person name="Han C."/>
            <person name="Tapia R."/>
            <person name="Larimer F."/>
            <person name="Land M."/>
            <person name="Hauser L."/>
            <person name="Kyrpides N."/>
            <person name="Mikhailova N."/>
            <person name="Kerfeld C."/>
            <person name="Cannon G."/>
            <person name="Heinhort S."/>
        </authorList>
    </citation>
    <scope>NUCLEOTIDE SEQUENCE [LARGE SCALE GENOMIC DNA]</scope>
    <source>
        <strain evidence="2">ATCC 23641 / c2</strain>
    </source>
</reference>
<accession>D0KWF3</accession>
<dbReference type="HOGENOM" id="CLU_2167436_0_0_6"/>
<organism evidence="1 2">
    <name type="scientific">Halothiobacillus neapolitanus (strain ATCC 23641 / DSM 15147 / CIP 104769 / NCIMB 8539 / c2)</name>
    <name type="common">Thiobacillus neapolitanus</name>
    <dbReference type="NCBI Taxonomy" id="555778"/>
    <lineage>
        <taxon>Bacteria</taxon>
        <taxon>Pseudomonadati</taxon>
        <taxon>Pseudomonadota</taxon>
        <taxon>Gammaproteobacteria</taxon>
        <taxon>Chromatiales</taxon>
        <taxon>Halothiobacillaceae</taxon>
        <taxon>Halothiobacillus</taxon>
    </lineage>
</organism>
<dbReference type="eggNOG" id="ENOG503307W">
    <property type="taxonomic scope" value="Bacteria"/>
</dbReference>
<sequence>MNIDEVVDLLPDEKLRSDLAKWVNDWKEDDTDITRLEKMLSKWHSYTWFKDDERTLHFLNQLNEFRKTAISNVGGLTMNERLYYFCLFDNWDNGNVQQKDKIRHKLLAQA</sequence>
<protein>
    <submittedName>
        <fullName evidence="1">Uncharacterized protein</fullName>
    </submittedName>
</protein>
<dbReference type="STRING" id="555778.Hneap_0085"/>
<dbReference type="Proteomes" id="UP000009102">
    <property type="component" value="Chromosome"/>
</dbReference>